<dbReference type="AlphaFoldDB" id="A0A7S1QZK3"/>
<evidence type="ECO:0000313" key="3">
    <source>
        <dbReference type="EMBL" id="CAD9152706.1"/>
    </source>
</evidence>
<dbReference type="GO" id="GO:0016791">
    <property type="term" value="F:phosphatase activity"/>
    <property type="evidence" value="ECO:0007669"/>
    <property type="project" value="TreeGrafter"/>
</dbReference>
<evidence type="ECO:0008006" key="4">
    <source>
        <dbReference type="Google" id="ProtNLM"/>
    </source>
</evidence>
<dbReference type="InterPro" id="IPR006357">
    <property type="entry name" value="HAD-SF_hydro_IIA"/>
</dbReference>
<dbReference type="InterPro" id="IPR036412">
    <property type="entry name" value="HAD-like_sf"/>
</dbReference>
<keyword evidence="2" id="KW-0472">Membrane</keyword>
<accession>A0A7S1QZK3</accession>
<dbReference type="PANTHER" id="PTHR19288">
    <property type="entry name" value="4-NITROPHENYLPHOSPHATASE-RELATED"/>
    <property type="match status" value="1"/>
</dbReference>
<protein>
    <recommendedName>
        <fullName evidence="4">4-nitrophenylphosphatase</fullName>
    </recommendedName>
</protein>
<reference evidence="3" key="1">
    <citation type="submission" date="2021-01" db="EMBL/GenBank/DDBJ databases">
        <authorList>
            <person name="Corre E."/>
            <person name="Pelletier E."/>
            <person name="Niang G."/>
            <person name="Scheremetjew M."/>
            <person name="Finn R."/>
            <person name="Kale V."/>
            <person name="Holt S."/>
            <person name="Cochrane G."/>
            <person name="Meng A."/>
            <person name="Brown T."/>
            <person name="Cohen L."/>
        </authorList>
    </citation>
    <scope>NUCLEOTIDE SEQUENCE</scope>
    <source>
        <strain evidence="3">CCAP 1951/1</strain>
    </source>
</reference>
<proteinExistence type="predicted"/>
<feature type="region of interest" description="Disordered" evidence="1">
    <location>
        <begin position="410"/>
        <end position="439"/>
    </location>
</feature>
<dbReference type="Pfam" id="PF13344">
    <property type="entry name" value="Hydrolase_6"/>
    <property type="match status" value="1"/>
</dbReference>
<keyword evidence="2" id="KW-0812">Transmembrane</keyword>
<gene>
    <name evidence="3" type="ORF">NDES1114_LOCUS33730</name>
</gene>
<dbReference type="InterPro" id="IPR023214">
    <property type="entry name" value="HAD_sf"/>
</dbReference>
<name>A0A7S1QZK3_NEODS</name>
<dbReference type="Gene3D" id="3.40.50.1000">
    <property type="entry name" value="HAD superfamily/HAD-like"/>
    <property type="match status" value="2"/>
</dbReference>
<keyword evidence="2" id="KW-1133">Transmembrane helix</keyword>
<evidence type="ECO:0000256" key="2">
    <source>
        <dbReference type="SAM" id="Phobius"/>
    </source>
</evidence>
<dbReference type="EMBL" id="HBGF01050381">
    <property type="protein sequence ID" value="CAD9152706.1"/>
    <property type="molecule type" value="Transcribed_RNA"/>
</dbReference>
<evidence type="ECO:0000256" key="1">
    <source>
        <dbReference type="SAM" id="MobiDB-lite"/>
    </source>
</evidence>
<dbReference type="SUPFAM" id="SSF56784">
    <property type="entry name" value="HAD-like"/>
    <property type="match status" value="1"/>
</dbReference>
<dbReference type="Pfam" id="PF13242">
    <property type="entry name" value="Hydrolase_like"/>
    <property type="match status" value="1"/>
</dbReference>
<sequence>MFRVTTSRLSIIVPPALQGLTLPVTTPGRARQVFDGARYALLDCGGTIWQAEKPLPKINETIAYLRDDLGLQIRFVTNNATASRADTVEKFKRIGMDNVTKDEIFSSAYAAQVTLRRAGTDGTKFDRGNVLVLGNDGLDAELQDALAPGFFTYGKELKKLHEGHDGMNCDGERLLRQDAPYDIRLIQRCWDEPLLPPPAAWAGSYQTHRGVALKNLGIAAVVIGLDFMFTPTALAIAAMALQQHKRTGNPKALFIATNTDPQMPTPGGWHLPGCGSLVAALETGAGRKPDVVCGKPTTKLFRLFQESEALRGNGHVCPSECVVVGDRLSTDMAFGNNVGARTVHVTTGCETLDDVPAEGTMSESRRRKCIPQFAVESLPELVDMHQGVATDVGVASALAALSADERRRRAHLLSRSRPPVPRSMLRDSFGAAPAVASAE</sequence>
<dbReference type="NCBIfam" id="TIGR01460">
    <property type="entry name" value="HAD-SF-IIA"/>
    <property type="match status" value="1"/>
</dbReference>
<organism evidence="3">
    <name type="scientific">Neobodo designis</name>
    <name type="common">Flagellated protozoan</name>
    <name type="synonym">Bodo designis</name>
    <dbReference type="NCBI Taxonomy" id="312471"/>
    <lineage>
        <taxon>Eukaryota</taxon>
        <taxon>Discoba</taxon>
        <taxon>Euglenozoa</taxon>
        <taxon>Kinetoplastea</taxon>
        <taxon>Metakinetoplastina</taxon>
        <taxon>Neobodonida</taxon>
        <taxon>Neobodo</taxon>
    </lineage>
</organism>
<feature type="transmembrane region" description="Helical" evidence="2">
    <location>
        <begin position="216"/>
        <end position="241"/>
    </location>
</feature>
<dbReference type="GO" id="GO:0005737">
    <property type="term" value="C:cytoplasm"/>
    <property type="evidence" value="ECO:0007669"/>
    <property type="project" value="TreeGrafter"/>
</dbReference>
<dbReference type="PANTHER" id="PTHR19288:SF46">
    <property type="entry name" value="HALOACID DEHALOGENASE-LIKE HYDROLASE DOMAIN-CONTAINING PROTEIN 2"/>
    <property type="match status" value="1"/>
</dbReference>